<accession>A0A8T3A2X1</accession>
<dbReference type="OrthoDB" id="756438at2759"/>
<organism evidence="1 2">
    <name type="scientific">Dendrobium nobile</name>
    <name type="common">Orchid</name>
    <dbReference type="NCBI Taxonomy" id="94219"/>
    <lineage>
        <taxon>Eukaryota</taxon>
        <taxon>Viridiplantae</taxon>
        <taxon>Streptophyta</taxon>
        <taxon>Embryophyta</taxon>
        <taxon>Tracheophyta</taxon>
        <taxon>Spermatophyta</taxon>
        <taxon>Magnoliopsida</taxon>
        <taxon>Liliopsida</taxon>
        <taxon>Asparagales</taxon>
        <taxon>Orchidaceae</taxon>
        <taxon>Epidendroideae</taxon>
        <taxon>Malaxideae</taxon>
        <taxon>Dendrobiinae</taxon>
        <taxon>Dendrobium</taxon>
    </lineage>
</organism>
<name>A0A8T3A2X1_DENNO</name>
<keyword evidence="2" id="KW-1185">Reference proteome</keyword>
<dbReference type="Proteomes" id="UP000829196">
    <property type="component" value="Unassembled WGS sequence"/>
</dbReference>
<protein>
    <recommendedName>
        <fullName evidence="3">Reverse transcriptase</fullName>
    </recommendedName>
</protein>
<dbReference type="EMBL" id="JAGYWB010000019">
    <property type="protein sequence ID" value="KAI0488527.1"/>
    <property type="molecule type" value="Genomic_DNA"/>
</dbReference>
<dbReference type="PANTHER" id="PTHR33710:SF71">
    <property type="entry name" value="ENDONUCLEASE_EXONUCLEASE_PHOSPHATASE DOMAIN-CONTAINING PROTEIN"/>
    <property type="match status" value="1"/>
</dbReference>
<sequence>MLKFMNDWDYHDIGTVGPRYTWCNNKVGSGRILERLDRCLLNSLALQKIHIAFVRHLARVASDHCPIVLKLFEEDRREARSLRFEYIWLSFKITVHLVSKIWKKNFVGDDMEVLNKKCKRTLNELFYWSNNKLNDFSSEKTRLKAEILLLQDEEASKGWLEDDKLWILRNKVKEFNTILNYLNTWWKQRAKVKWVVDGDSNTKFFHAFANARRNANWISQVKNQEGQITEDPREVEDVFLNFFQEKGKERHCTLDNWPNPLKILNDDDKTWLKKEITTN</sequence>
<evidence type="ECO:0000313" key="1">
    <source>
        <dbReference type="EMBL" id="KAI0488527.1"/>
    </source>
</evidence>
<gene>
    <name evidence="1" type="ORF">KFK09_028362</name>
</gene>
<proteinExistence type="predicted"/>
<reference evidence="1" key="1">
    <citation type="journal article" date="2022" name="Front. Genet.">
        <title>Chromosome-Scale Assembly of the Dendrobium nobile Genome Provides Insights Into the Molecular Mechanism of the Biosynthesis of the Medicinal Active Ingredient of Dendrobium.</title>
        <authorList>
            <person name="Xu Q."/>
            <person name="Niu S.-C."/>
            <person name="Li K.-L."/>
            <person name="Zheng P.-J."/>
            <person name="Zhang X.-J."/>
            <person name="Jia Y."/>
            <person name="Liu Y."/>
            <person name="Niu Y.-X."/>
            <person name="Yu L.-H."/>
            <person name="Chen D.-F."/>
            <person name="Zhang G.-Q."/>
        </authorList>
    </citation>
    <scope>NUCLEOTIDE SEQUENCE</scope>
    <source>
        <tissue evidence="1">Leaf</tissue>
    </source>
</reference>
<dbReference type="AlphaFoldDB" id="A0A8T3A2X1"/>
<dbReference type="InterPro" id="IPR036691">
    <property type="entry name" value="Endo/exonu/phosph_ase_sf"/>
</dbReference>
<evidence type="ECO:0008006" key="3">
    <source>
        <dbReference type="Google" id="ProtNLM"/>
    </source>
</evidence>
<dbReference type="SUPFAM" id="SSF56219">
    <property type="entry name" value="DNase I-like"/>
    <property type="match status" value="1"/>
</dbReference>
<comment type="caution">
    <text evidence="1">The sequence shown here is derived from an EMBL/GenBank/DDBJ whole genome shotgun (WGS) entry which is preliminary data.</text>
</comment>
<evidence type="ECO:0000313" key="2">
    <source>
        <dbReference type="Proteomes" id="UP000829196"/>
    </source>
</evidence>
<dbReference type="PANTHER" id="PTHR33710">
    <property type="entry name" value="BNAC02G09200D PROTEIN"/>
    <property type="match status" value="1"/>
</dbReference>
<dbReference type="Gene3D" id="3.60.10.10">
    <property type="entry name" value="Endonuclease/exonuclease/phosphatase"/>
    <property type="match status" value="1"/>
</dbReference>